<name>A0A3A8IID1_9BACT</name>
<feature type="transmembrane region" description="Helical" evidence="1">
    <location>
        <begin position="31"/>
        <end position="51"/>
    </location>
</feature>
<dbReference type="RefSeq" id="WP_120544095.1">
    <property type="nucleotide sequence ID" value="NZ_RAVZ01000271.1"/>
</dbReference>
<reference evidence="3" key="1">
    <citation type="submission" date="2018-09" db="EMBL/GenBank/DDBJ databases">
        <authorList>
            <person name="Livingstone P.G."/>
            <person name="Whitworth D.E."/>
        </authorList>
    </citation>
    <scope>NUCLEOTIDE SEQUENCE [LARGE SCALE GENOMIC DNA]</scope>
    <source>
        <strain evidence="3">CA054A</strain>
    </source>
</reference>
<evidence type="ECO:0000313" key="3">
    <source>
        <dbReference type="Proteomes" id="UP000268094"/>
    </source>
</evidence>
<feature type="transmembrane region" description="Helical" evidence="1">
    <location>
        <begin position="183"/>
        <end position="201"/>
    </location>
</feature>
<dbReference type="InterPro" id="IPR031584">
    <property type="entry name" value="Put_ABC_export"/>
</dbReference>
<organism evidence="2 3">
    <name type="scientific">Corallococcus terminator</name>
    <dbReference type="NCBI Taxonomy" id="2316733"/>
    <lineage>
        <taxon>Bacteria</taxon>
        <taxon>Pseudomonadati</taxon>
        <taxon>Myxococcota</taxon>
        <taxon>Myxococcia</taxon>
        <taxon>Myxococcales</taxon>
        <taxon>Cystobacterineae</taxon>
        <taxon>Myxococcaceae</taxon>
        <taxon>Corallococcus</taxon>
    </lineage>
</organism>
<proteinExistence type="predicted"/>
<feature type="transmembrane region" description="Helical" evidence="1">
    <location>
        <begin position="63"/>
        <end position="85"/>
    </location>
</feature>
<feature type="transmembrane region" description="Helical" evidence="1">
    <location>
        <begin position="251"/>
        <end position="269"/>
    </location>
</feature>
<feature type="transmembrane region" description="Helical" evidence="1">
    <location>
        <begin position="334"/>
        <end position="355"/>
    </location>
</feature>
<protein>
    <submittedName>
        <fullName evidence="2">ABC transporter permease</fullName>
    </submittedName>
</protein>
<feature type="transmembrane region" description="Helical" evidence="1">
    <location>
        <begin position="416"/>
        <end position="441"/>
    </location>
</feature>
<dbReference type="Pfam" id="PF16962">
    <property type="entry name" value="ABC_export"/>
    <property type="match status" value="1"/>
</dbReference>
<comment type="caution">
    <text evidence="2">The sequence shown here is derived from an EMBL/GenBank/DDBJ whole genome shotgun (WGS) entry which is preliminary data.</text>
</comment>
<feature type="transmembrane region" description="Helical" evidence="1">
    <location>
        <begin position="367"/>
        <end position="387"/>
    </location>
</feature>
<feature type="transmembrane region" description="Helical" evidence="1">
    <location>
        <begin position="145"/>
        <end position="171"/>
    </location>
</feature>
<accession>A0A3A8IID1</accession>
<dbReference type="OrthoDB" id="5380461at2"/>
<evidence type="ECO:0000256" key="1">
    <source>
        <dbReference type="SAM" id="Phobius"/>
    </source>
</evidence>
<sequence length="576" mass="61665">MSFSRAVAFLWVRTWRNRLVRQVQRLKRPRYLLGALVGAAYLYSLVGRSVFVQGTGRGVSPNARMFAEFSLEVSVLGTLVTAWVLGADRPALSFTQTEVQYFFPAPVTRKALLHYKLLRGLLSAALAALAATVFVGRFTSPHPELFFLGAALAMGTLYLHGTAASFVRAWLVSRGRWGSAVRWTVVGLVLVAVMGTLVTTLEAHPWPANAGAPYAVREWLRDVLNAPGTRAVLWPGRALVAPSMARSTQDFLRYLPASLALLAAHYAWVMAVETPFEDSAVAGADARTREQARRGNRSARGGNIRVGRVPFMLKARGRPEVALVWKNLIARKRLGGGLVMLLGFVLIGALVALVLNDTRMFSNTRELLGPMSLMVAVAMAVIGPSAFRTDLRMDLPKLELLRALPLTGRQVVGAELAASALTLGAAQWVMLLVALVLGVGMDDETLAPWSTPVVLGLLSVLPALGLAGLLVQNAAVVLLPAWIPADSERARGVEALGQRLLTLVGTLVVTFLGLLPAAVVALLVGYPLFTVVGRWAVPLAGLVAAGALFAEVALGVAVLGRAFERLDVSEEQSNEG</sequence>
<dbReference type="AlphaFoldDB" id="A0A3A8IID1"/>
<feature type="transmembrane region" description="Helical" evidence="1">
    <location>
        <begin position="535"/>
        <end position="559"/>
    </location>
</feature>
<keyword evidence="1" id="KW-0812">Transmembrane</keyword>
<gene>
    <name evidence="2" type="ORF">D7V88_30270</name>
</gene>
<evidence type="ECO:0000313" key="2">
    <source>
        <dbReference type="EMBL" id="RKG78041.1"/>
    </source>
</evidence>
<feature type="transmembrane region" description="Helical" evidence="1">
    <location>
        <begin position="500"/>
        <end position="529"/>
    </location>
</feature>
<keyword evidence="1" id="KW-0472">Membrane</keyword>
<dbReference type="Proteomes" id="UP000268094">
    <property type="component" value="Unassembled WGS sequence"/>
</dbReference>
<dbReference type="EMBL" id="RAVZ01000271">
    <property type="protein sequence ID" value="RKG78041.1"/>
    <property type="molecule type" value="Genomic_DNA"/>
</dbReference>
<feature type="transmembrane region" description="Helical" evidence="1">
    <location>
        <begin position="453"/>
        <end position="479"/>
    </location>
</feature>
<keyword evidence="1" id="KW-1133">Transmembrane helix</keyword>
<feature type="transmembrane region" description="Helical" evidence="1">
    <location>
        <begin position="117"/>
        <end position="139"/>
    </location>
</feature>
<keyword evidence="3" id="KW-1185">Reference proteome</keyword>